<keyword evidence="6" id="KW-0158">Chromosome</keyword>
<dbReference type="Proteomes" id="UP000694390">
    <property type="component" value="Chromosome 19"/>
</dbReference>
<keyword evidence="29" id="KW-1185">Reference proteome</keyword>
<protein>
    <recommendedName>
        <fullName evidence="22">Centromere/kinetochore protein zw10 homolog</fullName>
    </recommendedName>
</protein>
<dbReference type="GO" id="GO:0005819">
    <property type="term" value="C:spindle"/>
    <property type="evidence" value="ECO:0007669"/>
    <property type="project" value="UniProtKB-SubCell"/>
</dbReference>
<evidence type="ECO:0000259" key="27">
    <source>
        <dbReference type="Pfam" id="PF22766"/>
    </source>
</evidence>
<evidence type="ECO:0000256" key="16">
    <source>
        <dbReference type="ARBA" id="ARBA00023054"/>
    </source>
</evidence>
<keyword evidence="20" id="KW-0137">Centromere</keyword>
<dbReference type="PANTHER" id="PTHR12205:SF0">
    <property type="entry name" value="CENTROMERE_KINETOCHORE PROTEIN ZW10 HOMOLOG"/>
    <property type="match status" value="1"/>
</dbReference>
<feature type="domain" description="Centromere/kinetochore protein zw10 N-terminal" evidence="24">
    <location>
        <begin position="31"/>
        <end position="123"/>
    </location>
</feature>
<evidence type="ECO:0000256" key="14">
    <source>
        <dbReference type="ARBA" id="ARBA00022927"/>
    </source>
</evidence>
<keyword evidence="10" id="KW-0498">Mitosis</keyword>
<keyword evidence="5" id="KW-0813">Transport</keyword>
<dbReference type="Pfam" id="PF22766">
    <property type="entry name" value="ZW10_C2"/>
    <property type="match status" value="1"/>
</dbReference>
<evidence type="ECO:0000256" key="4">
    <source>
        <dbReference type="ARBA" id="ARBA00006245"/>
    </source>
</evidence>
<dbReference type="Pfam" id="PF20666">
    <property type="entry name" value="ZW10_C"/>
    <property type="match status" value="1"/>
</dbReference>
<evidence type="ECO:0000313" key="29">
    <source>
        <dbReference type="Proteomes" id="UP000694390"/>
    </source>
</evidence>
<evidence type="ECO:0000313" key="28">
    <source>
        <dbReference type="Ensembl" id="ENSGEVP00005016168.1"/>
    </source>
</evidence>
<dbReference type="RefSeq" id="XP_030394501.1">
    <property type="nucleotide sequence ID" value="XM_030538641.1"/>
</dbReference>
<comment type="subunit">
    <text evidence="21">Interacts with NBAS and KNTC1/ROD; the interactions are mutually exclusive and indicative for its association in two different vesicle tethering complexes. Component of the RZZ complex composed of KNTC1/ROD, ZW10 and ZWILCH. Component of the NRZ complex composed of NBAS, ZW10 and RINT1/TIP20L; NRZ associates with SNAREs STX18, USE1L, BNIP1/SEC20L and SEC22B (the assembly has been described as syntaxin 18 complex). Interacts directly with RINT1/TIP20L bound to BNIP1/SEC20L. Interacts with C19orf25 and ZWINT. Interacts with ZFYVE1. Interacts with RAB18 and this interaction is enhanced in the presence of ZFYVE1.</text>
</comment>
<keyword evidence="12" id="KW-0995">Kinetochore</keyword>
<proteinExistence type="inferred from homology"/>
<keyword evidence="13" id="KW-0931">ER-Golgi transport</keyword>
<comment type="subcellular location">
    <subcellularLocation>
        <location evidence="3">Chromosome</location>
        <location evidence="3">Centromere</location>
        <location evidence="3">Kinetochore</location>
    </subcellularLocation>
    <subcellularLocation>
        <location evidence="1">Cytoplasm</location>
        <location evidence="1">Cytoskeleton</location>
        <location evidence="1">Spindle</location>
    </subcellularLocation>
    <subcellularLocation>
        <location evidence="2">Endoplasmic reticulum membrane</location>
        <topology evidence="2">Peripheral membrane protein</topology>
    </subcellularLocation>
</comment>
<keyword evidence="16 23" id="KW-0175">Coiled coil</keyword>
<comment type="similarity">
    <text evidence="4">Belongs to the ZW10 family.</text>
</comment>
<evidence type="ECO:0000256" key="20">
    <source>
        <dbReference type="ARBA" id="ARBA00023328"/>
    </source>
</evidence>
<dbReference type="GO" id="GO:0006888">
    <property type="term" value="P:endoplasmic reticulum to Golgi vesicle-mediated transport"/>
    <property type="evidence" value="ECO:0007669"/>
    <property type="project" value="TreeGrafter"/>
</dbReference>
<keyword evidence="9" id="KW-0132">Cell division</keyword>
<evidence type="ECO:0000256" key="12">
    <source>
        <dbReference type="ARBA" id="ARBA00022838"/>
    </source>
</evidence>
<evidence type="ECO:0000256" key="21">
    <source>
        <dbReference type="ARBA" id="ARBA00065852"/>
    </source>
</evidence>
<dbReference type="GO" id="GO:0005789">
    <property type="term" value="C:endoplasmic reticulum membrane"/>
    <property type="evidence" value="ECO:0007669"/>
    <property type="project" value="UniProtKB-SubCell"/>
</dbReference>
<evidence type="ECO:0000256" key="9">
    <source>
        <dbReference type="ARBA" id="ARBA00022618"/>
    </source>
</evidence>
<evidence type="ECO:0000256" key="6">
    <source>
        <dbReference type="ARBA" id="ARBA00022454"/>
    </source>
</evidence>
<dbReference type="InterPro" id="IPR009361">
    <property type="entry name" value="Zw10_N"/>
</dbReference>
<dbReference type="PANTHER" id="PTHR12205">
    <property type="entry name" value="CENTROMERE/KINETOCHORE PROTEIN ZW10"/>
    <property type="match status" value="1"/>
</dbReference>
<name>A0A8C4WJP6_9SAUR</name>
<evidence type="ECO:0000256" key="23">
    <source>
        <dbReference type="SAM" id="Coils"/>
    </source>
</evidence>
<feature type="domain" description="Centromere/kinetochore protein zw10 C-terminal" evidence="26">
    <location>
        <begin position="411"/>
        <end position="541"/>
    </location>
</feature>
<keyword evidence="14" id="KW-0653">Protein transport</keyword>
<evidence type="ECO:0000256" key="15">
    <source>
        <dbReference type="ARBA" id="ARBA00022990"/>
    </source>
</evidence>
<dbReference type="GO" id="GO:1990423">
    <property type="term" value="C:RZZ complex"/>
    <property type="evidence" value="ECO:0007669"/>
    <property type="project" value="TreeGrafter"/>
</dbReference>
<dbReference type="OrthoDB" id="534815at2759"/>
<evidence type="ECO:0000256" key="8">
    <source>
        <dbReference type="ARBA" id="ARBA00022553"/>
    </source>
</evidence>
<reference evidence="28" key="1">
    <citation type="submission" date="2019-06" db="EMBL/GenBank/DDBJ databases">
        <title>G10K-VGP Goodes thornscrub tortoise genome, primary haplotype.</title>
        <authorList>
            <person name="Murphy B."/>
            <person name="Edwards T."/>
            <person name="Rhie A."/>
            <person name="Koren S."/>
            <person name="Phillippy A."/>
            <person name="Fedrigo O."/>
            <person name="Haase B."/>
            <person name="Mountcastle J."/>
            <person name="Lewin H."/>
            <person name="Damas J."/>
            <person name="Howe K."/>
            <person name="Formenti G."/>
            <person name="Myers G."/>
            <person name="Durbin R."/>
            <person name="Jarvis E.D."/>
        </authorList>
    </citation>
    <scope>NUCLEOTIDE SEQUENCE [LARGE SCALE GENOMIC DNA]</scope>
</reference>
<feature type="domain" description="ZW10 C-terminal helical" evidence="27">
    <location>
        <begin position="563"/>
        <end position="717"/>
    </location>
</feature>
<evidence type="ECO:0000259" key="25">
    <source>
        <dbReference type="Pfam" id="PF20665"/>
    </source>
</evidence>
<dbReference type="FunFam" id="1.10.357.150:FF:000001">
    <property type="entry name" value="centromere/kinetochore protein zw10 homolog"/>
    <property type="match status" value="1"/>
</dbReference>
<keyword evidence="18" id="KW-0206">Cytoskeleton</keyword>
<dbReference type="GO" id="GO:0051301">
    <property type="term" value="P:cell division"/>
    <property type="evidence" value="ECO:0007669"/>
    <property type="project" value="UniProtKB-KW"/>
</dbReference>
<feature type="coiled-coil region" evidence="23">
    <location>
        <begin position="60"/>
        <end position="106"/>
    </location>
</feature>
<dbReference type="CTD" id="9183"/>
<evidence type="ECO:0000259" key="24">
    <source>
        <dbReference type="Pfam" id="PF06248"/>
    </source>
</evidence>
<evidence type="ECO:0000256" key="2">
    <source>
        <dbReference type="ARBA" id="ARBA00004406"/>
    </source>
</evidence>
<keyword evidence="17" id="KW-0472">Membrane</keyword>
<dbReference type="Pfam" id="PF06248">
    <property type="entry name" value="Zw10_N"/>
    <property type="match status" value="1"/>
</dbReference>
<reference evidence="28" key="3">
    <citation type="submission" date="2025-09" db="UniProtKB">
        <authorList>
            <consortium name="Ensembl"/>
        </authorList>
    </citation>
    <scope>IDENTIFICATION</scope>
</reference>
<reference evidence="28" key="2">
    <citation type="submission" date="2025-08" db="UniProtKB">
        <authorList>
            <consortium name="Ensembl"/>
        </authorList>
    </citation>
    <scope>IDENTIFICATION</scope>
</reference>
<dbReference type="GeneID" id="115637391"/>
<dbReference type="GO" id="GO:0007094">
    <property type="term" value="P:mitotic spindle assembly checkpoint signaling"/>
    <property type="evidence" value="ECO:0007669"/>
    <property type="project" value="TreeGrafter"/>
</dbReference>
<feature type="domain" description="Centromere/kinetochore protein zw10 middle" evidence="25">
    <location>
        <begin position="254"/>
        <end position="354"/>
    </location>
</feature>
<gene>
    <name evidence="28" type="primary">ZW10</name>
</gene>
<keyword evidence="8" id="KW-0597">Phosphoprotein</keyword>
<dbReference type="InterPro" id="IPR048344">
    <property type="entry name" value="Zw10_middle"/>
</dbReference>
<dbReference type="InterPro" id="IPR055148">
    <property type="entry name" value="ZW10_C_2"/>
</dbReference>
<dbReference type="Gene3D" id="1.10.357.150">
    <property type="match status" value="1"/>
</dbReference>
<dbReference type="AlphaFoldDB" id="A0A8C4WJP6"/>
<evidence type="ECO:0000256" key="19">
    <source>
        <dbReference type="ARBA" id="ARBA00023306"/>
    </source>
</evidence>
<evidence type="ECO:0000256" key="22">
    <source>
        <dbReference type="ARBA" id="ARBA00069312"/>
    </source>
</evidence>
<evidence type="ECO:0000256" key="13">
    <source>
        <dbReference type="ARBA" id="ARBA00022892"/>
    </source>
</evidence>
<organism evidence="28 29">
    <name type="scientific">Gopherus evgoodei</name>
    <name type="common">Goodes thornscrub tortoise</name>
    <dbReference type="NCBI Taxonomy" id="1825980"/>
    <lineage>
        <taxon>Eukaryota</taxon>
        <taxon>Metazoa</taxon>
        <taxon>Chordata</taxon>
        <taxon>Craniata</taxon>
        <taxon>Vertebrata</taxon>
        <taxon>Euteleostomi</taxon>
        <taxon>Archelosauria</taxon>
        <taxon>Testudinata</taxon>
        <taxon>Testudines</taxon>
        <taxon>Cryptodira</taxon>
        <taxon>Durocryptodira</taxon>
        <taxon>Testudinoidea</taxon>
        <taxon>Testudinidae</taxon>
        <taxon>Gopherus</taxon>
    </lineage>
</organism>
<keyword evidence="19" id="KW-0131">Cell cycle</keyword>
<feature type="domain" description="Centromere/kinetochore protein zw10 middle" evidence="25">
    <location>
        <begin position="181"/>
        <end position="249"/>
    </location>
</feature>
<evidence type="ECO:0000256" key="10">
    <source>
        <dbReference type="ARBA" id="ARBA00022776"/>
    </source>
</evidence>
<dbReference type="Pfam" id="PF20665">
    <property type="entry name" value="Zw10_middle"/>
    <property type="match status" value="2"/>
</dbReference>
<dbReference type="InterPro" id="IPR046362">
    <property type="entry name" value="Zw10/DSL1_C_sf"/>
</dbReference>
<evidence type="ECO:0000256" key="11">
    <source>
        <dbReference type="ARBA" id="ARBA00022824"/>
    </source>
</evidence>
<sequence length="718" mass="81454">MAAQSPSLVAAVLAHSGRLEKEVLGTQIARLSRRVGELRGEVCNMINKKYKEFLPSMQSAEDLVSQVDSLSSNIDLLKSRIENEVRQDLNVAIAEFTELKQQLERDSLVLSVLKQLQEFDRAIKNYNTALLEKKYVAAARHLEKARSSLKMLESRKGFELKVLKALGTELTVQTQNMLYHLGEEWRQMVLWKLPPSKEISSAETVMQMELHLCTMPLNEDQLSGPPVASVLQAFAVLGELHTRLKLFDVSLDVCGENEKDSRVILAEMLGDMVWEEVSGCLIQECLVYSIPANSSKLEQYVEVIKSTEDFEKRLKNMGFLKGDAMDLLKYARNVNSHFANKKCQDVIVAARKLMTSEIHNTVKITPDSSVAVPKLPDPGAGDHLKMQKASKMLHNELINLENETRLSQHTFSLPTCHISVSVEKLMELAYQTLLEGTASTDQCCIQLFYSVRNIFHLFYDVVPIYHKENLQKLPQLAAIHHNNCMYIAHHLLTLGHQFRYRLTNILYDGAATFVDLVPGFRRLGMECFLAQMRVQKGELLERLSSARNFSNMDNEENCSAANKAARQVLHQLKRLGKVWQDVLPVNIYCKAMGTLLNIALSEIINRITALEDISAEDADRLHSLCRIMLEEGPLVFTPLLEENKNKKYQEEVPVYVQKWMMFKELMIILQANLQEIVDRWADGKGPLAAEFSPTEVKSLIRALFQNTERRAAALAKIK</sequence>
<dbReference type="Ensembl" id="ENSGEVT00005016982.1">
    <property type="protein sequence ID" value="ENSGEVP00005016168.1"/>
    <property type="gene ID" value="ENSGEVG00005011438.1"/>
</dbReference>
<keyword evidence="11" id="KW-0256">Endoplasmic reticulum</keyword>
<evidence type="ECO:0000256" key="7">
    <source>
        <dbReference type="ARBA" id="ARBA00022490"/>
    </source>
</evidence>
<dbReference type="InterPro" id="IPR048343">
    <property type="entry name" value="ZW10_C"/>
</dbReference>
<evidence type="ECO:0000256" key="5">
    <source>
        <dbReference type="ARBA" id="ARBA00022448"/>
    </source>
</evidence>
<evidence type="ECO:0000259" key="26">
    <source>
        <dbReference type="Pfam" id="PF20666"/>
    </source>
</evidence>
<dbReference type="GO" id="GO:0005634">
    <property type="term" value="C:nucleus"/>
    <property type="evidence" value="ECO:0007669"/>
    <property type="project" value="InterPro"/>
</dbReference>
<accession>A0A8C4WJP6</accession>
<evidence type="ECO:0000256" key="3">
    <source>
        <dbReference type="ARBA" id="ARBA00004629"/>
    </source>
</evidence>
<evidence type="ECO:0000256" key="1">
    <source>
        <dbReference type="ARBA" id="ARBA00004186"/>
    </source>
</evidence>
<evidence type="ECO:0000256" key="17">
    <source>
        <dbReference type="ARBA" id="ARBA00023136"/>
    </source>
</evidence>
<dbReference type="GeneTree" id="ENSGT00390000016427"/>
<keyword evidence="7" id="KW-0963">Cytoplasm</keyword>
<keyword evidence="15" id="KW-0007">Acetylation</keyword>
<evidence type="ECO:0000256" key="18">
    <source>
        <dbReference type="ARBA" id="ARBA00023212"/>
    </source>
</evidence>
<dbReference type="GO" id="GO:0015031">
    <property type="term" value="P:protein transport"/>
    <property type="evidence" value="ECO:0007669"/>
    <property type="project" value="UniProtKB-KW"/>
</dbReference>